<proteinExistence type="predicted"/>
<dbReference type="EMBL" id="SJKB01000002">
    <property type="protein sequence ID" value="TCC64334.1"/>
    <property type="molecule type" value="Genomic_DNA"/>
</dbReference>
<organism evidence="1 2">
    <name type="scientific">Kribbella pittospori</name>
    <dbReference type="NCBI Taxonomy" id="722689"/>
    <lineage>
        <taxon>Bacteria</taxon>
        <taxon>Bacillati</taxon>
        <taxon>Actinomycetota</taxon>
        <taxon>Actinomycetes</taxon>
        <taxon>Propionibacteriales</taxon>
        <taxon>Kribbellaceae</taxon>
        <taxon>Kribbella</taxon>
    </lineage>
</organism>
<gene>
    <name evidence="1" type="ORF">E0H73_07955</name>
</gene>
<reference evidence="1 2" key="1">
    <citation type="submission" date="2019-02" db="EMBL/GenBank/DDBJ databases">
        <title>Kribbella capetownensis sp. nov. and Kribbella speibonae sp. nov., isolated from soil.</title>
        <authorList>
            <person name="Curtis S.M."/>
            <person name="Norton I."/>
            <person name="Everest G.J."/>
            <person name="Meyers P.R."/>
        </authorList>
    </citation>
    <scope>NUCLEOTIDE SEQUENCE [LARGE SCALE GENOMIC DNA]</scope>
    <source>
        <strain evidence="1 2">NRRL B-24813</strain>
    </source>
</reference>
<dbReference type="AlphaFoldDB" id="A0A4R0KXA3"/>
<protein>
    <submittedName>
        <fullName evidence="1">Uncharacterized protein</fullName>
    </submittedName>
</protein>
<dbReference type="OrthoDB" id="3742379at2"/>
<sequence length="250" mass="26771">MTGKEYYEWVSSGKANADWHHTGGDLDGAFKPYPGYEQYKDDDKGHWYGGVCSSETFGDDLDSFFKFADEWFANHKSVYVPAGQAPPTPPVPPQLLRDVASRELTIPEPAIDWNPKRSGDGSTLVNLDTWVWVKDRVDNLYVDATANSVTGAQTAHVEAKLSTLTVSAPGAGSTTCNGMGTPYAPGAANPCTIQFTKASPLGGTTPVTATTTWGATWSYNGTDMGAIPQQPAPQSYTTNIGVLEVQAVAR</sequence>
<comment type="caution">
    <text evidence="1">The sequence shown here is derived from an EMBL/GenBank/DDBJ whole genome shotgun (WGS) entry which is preliminary data.</text>
</comment>
<evidence type="ECO:0000313" key="2">
    <source>
        <dbReference type="Proteomes" id="UP000291144"/>
    </source>
</evidence>
<name>A0A4R0KXA3_9ACTN</name>
<dbReference type="Proteomes" id="UP000291144">
    <property type="component" value="Unassembled WGS sequence"/>
</dbReference>
<evidence type="ECO:0000313" key="1">
    <source>
        <dbReference type="EMBL" id="TCC64334.1"/>
    </source>
</evidence>
<accession>A0A4R0KXA3</accession>
<keyword evidence="2" id="KW-1185">Reference proteome</keyword>